<dbReference type="Proteomes" id="UP000654075">
    <property type="component" value="Unassembled WGS sequence"/>
</dbReference>
<name>A0A813F496_POLGL</name>
<reference evidence="1" key="1">
    <citation type="submission" date="2021-02" db="EMBL/GenBank/DDBJ databases">
        <authorList>
            <person name="Dougan E. K."/>
            <person name="Rhodes N."/>
            <person name="Thang M."/>
            <person name="Chan C."/>
        </authorList>
    </citation>
    <scope>NUCLEOTIDE SEQUENCE</scope>
</reference>
<protein>
    <submittedName>
        <fullName evidence="1">Uncharacterized protein</fullName>
    </submittedName>
</protein>
<feature type="non-terminal residue" evidence="1">
    <location>
        <position position="155"/>
    </location>
</feature>
<accession>A0A813F496</accession>
<organism evidence="1 2">
    <name type="scientific">Polarella glacialis</name>
    <name type="common">Dinoflagellate</name>
    <dbReference type="NCBI Taxonomy" id="89957"/>
    <lineage>
        <taxon>Eukaryota</taxon>
        <taxon>Sar</taxon>
        <taxon>Alveolata</taxon>
        <taxon>Dinophyceae</taxon>
        <taxon>Suessiales</taxon>
        <taxon>Suessiaceae</taxon>
        <taxon>Polarella</taxon>
    </lineage>
</organism>
<dbReference type="EMBL" id="CAJNNV010018924">
    <property type="protein sequence ID" value="CAE8606272.1"/>
    <property type="molecule type" value="Genomic_DNA"/>
</dbReference>
<keyword evidence="2" id="KW-1185">Reference proteome</keyword>
<sequence>TVAANPILFPMYVVRLEDFMKMKDIRAQQVLLQEGILTEFKEGMGKVIFVSHQWVAHLFPDPDFAQLRVLQEALTNVMSGSITISVDFPSQVLHGISKATSAADLAAQPLFLWYDYFSCPQMAARTEGQDVGKDLTNAVESIPGYVERSDFFVIT</sequence>
<feature type="non-terminal residue" evidence="1">
    <location>
        <position position="1"/>
    </location>
</feature>
<proteinExistence type="predicted"/>
<dbReference type="OrthoDB" id="435094at2759"/>
<evidence type="ECO:0000313" key="2">
    <source>
        <dbReference type="Proteomes" id="UP000654075"/>
    </source>
</evidence>
<gene>
    <name evidence="1" type="ORF">PGLA1383_LOCUS24260</name>
</gene>
<evidence type="ECO:0000313" key="1">
    <source>
        <dbReference type="EMBL" id="CAE8606272.1"/>
    </source>
</evidence>
<dbReference type="AlphaFoldDB" id="A0A813F496"/>
<comment type="caution">
    <text evidence="1">The sequence shown here is derived from an EMBL/GenBank/DDBJ whole genome shotgun (WGS) entry which is preliminary data.</text>
</comment>